<accession>A0A3N4LGK2</accession>
<dbReference type="Pfam" id="PF08584">
    <property type="entry name" value="Ribonuc_P_40"/>
    <property type="match status" value="1"/>
</dbReference>
<dbReference type="GO" id="GO:0004526">
    <property type="term" value="F:ribonuclease P activity"/>
    <property type="evidence" value="ECO:0007669"/>
    <property type="project" value="TreeGrafter"/>
</dbReference>
<dbReference type="Proteomes" id="UP000277580">
    <property type="component" value="Unassembled WGS sequence"/>
</dbReference>
<dbReference type="GO" id="GO:0000447">
    <property type="term" value="P:endonucleolytic cleavage in ITS1 to separate SSU-rRNA from 5.8S rRNA and LSU-rRNA from tricistronic rRNA transcript (SSU-rRNA, 5.8S rRNA, LSU-rRNA)"/>
    <property type="evidence" value="ECO:0007669"/>
    <property type="project" value="TreeGrafter"/>
</dbReference>
<keyword evidence="2" id="KW-1185">Reference proteome</keyword>
<name>A0A3N4LGK2_9PEZI</name>
<evidence type="ECO:0000313" key="1">
    <source>
        <dbReference type="EMBL" id="RPB17085.1"/>
    </source>
</evidence>
<dbReference type="STRING" id="1392247.A0A3N4LGK2"/>
<sequence length="377" mass="41450">MAPSSRLHITLNKSPDKTIQTHTYNHRVDLVLPTDLYTLISAGLGPALAQPLRCWRFRAPLSALLETGFLNKYIKSGDVIMLSQGRVDADNIYTLTSGILRLSLRHETYETAGLVGKPARFGNTAGSKRPRRYLVEHNLRDPSMSPGKKNFDRLVWSFANVLKDPVTWLFCDLNQAKMPETVSCPVLSALSALPRDMQMPVVVATTDVLVPGLVAPEGSRIAGGGKSEKAEFHREMWREWALGVYEWLAMVQLGATGAADRVRVRDTVDPLLSTYEVEDGVAGSVMRLTWRGMVPATWIGRLWRAVNASMDGKDGWAAITVHGFENSPISWGANAHGSLNGGENGYTILRLPREGAAGEKSGRCIIYEVLGSQDEYS</sequence>
<proteinExistence type="predicted"/>
<protein>
    <submittedName>
        <fullName evidence="1">Uncharacterized protein</fullName>
    </submittedName>
</protein>
<dbReference type="AlphaFoldDB" id="A0A3N4LGK2"/>
<evidence type="ECO:0000313" key="2">
    <source>
        <dbReference type="Proteomes" id="UP000277580"/>
    </source>
</evidence>
<organism evidence="1 2">
    <name type="scientific">Morchella conica CCBAS932</name>
    <dbReference type="NCBI Taxonomy" id="1392247"/>
    <lineage>
        <taxon>Eukaryota</taxon>
        <taxon>Fungi</taxon>
        <taxon>Dikarya</taxon>
        <taxon>Ascomycota</taxon>
        <taxon>Pezizomycotina</taxon>
        <taxon>Pezizomycetes</taxon>
        <taxon>Pezizales</taxon>
        <taxon>Morchellaceae</taxon>
        <taxon>Morchella</taxon>
    </lineage>
</organism>
<dbReference type="InterPro" id="IPR013893">
    <property type="entry name" value="RNase_P_Rpp40"/>
</dbReference>
<dbReference type="InParanoid" id="A0A3N4LGK2"/>
<gene>
    <name evidence="1" type="ORF">P167DRAFT_532020</name>
</gene>
<dbReference type="GO" id="GO:0000171">
    <property type="term" value="F:ribonuclease MRP activity"/>
    <property type="evidence" value="ECO:0007669"/>
    <property type="project" value="TreeGrafter"/>
</dbReference>
<reference evidence="1 2" key="1">
    <citation type="journal article" date="2018" name="Nat. Ecol. Evol.">
        <title>Pezizomycetes genomes reveal the molecular basis of ectomycorrhizal truffle lifestyle.</title>
        <authorList>
            <person name="Murat C."/>
            <person name="Payen T."/>
            <person name="Noel B."/>
            <person name="Kuo A."/>
            <person name="Morin E."/>
            <person name="Chen J."/>
            <person name="Kohler A."/>
            <person name="Krizsan K."/>
            <person name="Balestrini R."/>
            <person name="Da Silva C."/>
            <person name="Montanini B."/>
            <person name="Hainaut M."/>
            <person name="Levati E."/>
            <person name="Barry K.W."/>
            <person name="Belfiori B."/>
            <person name="Cichocki N."/>
            <person name="Clum A."/>
            <person name="Dockter R.B."/>
            <person name="Fauchery L."/>
            <person name="Guy J."/>
            <person name="Iotti M."/>
            <person name="Le Tacon F."/>
            <person name="Lindquist E.A."/>
            <person name="Lipzen A."/>
            <person name="Malagnac F."/>
            <person name="Mello A."/>
            <person name="Molinier V."/>
            <person name="Miyauchi S."/>
            <person name="Poulain J."/>
            <person name="Riccioni C."/>
            <person name="Rubini A."/>
            <person name="Sitrit Y."/>
            <person name="Splivallo R."/>
            <person name="Traeger S."/>
            <person name="Wang M."/>
            <person name="Zifcakova L."/>
            <person name="Wipf D."/>
            <person name="Zambonelli A."/>
            <person name="Paolocci F."/>
            <person name="Nowrousian M."/>
            <person name="Ottonello S."/>
            <person name="Baldrian P."/>
            <person name="Spatafora J.W."/>
            <person name="Henrissat B."/>
            <person name="Nagy L.G."/>
            <person name="Aury J.M."/>
            <person name="Wincker P."/>
            <person name="Grigoriev I.V."/>
            <person name="Bonfante P."/>
            <person name="Martin F.M."/>
        </authorList>
    </citation>
    <scope>NUCLEOTIDE SEQUENCE [LARGE SCALE GENOMIC DNA]</scope>
    <source>
        <strain evidence="1 2">CCBAS932</strain>
    </source>
</reference>
<dbReference type="OrthoDB" id="63112at2759"/>
<dbReference type="PANTHER" id="PTHR15396">
    <property type="entry name" value="RIBONUCLEASE P PROTEIN SUBUNIT P40"/>
    <property type="match status" value="1"/>
</dbReference>
<dbReference type="EMBL" id="ML119107">
    <property type="protein sequence ID" value="RPB17085.1"/>
    <property type="molecule type" value="Genomic_DNA"/>
</dbReference>
<dbReference type="GO" id="GO:0030681">
    <property type="term" value="C:multimeric ribonuclease P complex"/>
    <property type="evidence" value="ECO:0007669"/>
    <property type="project" value="TreeGrafter"/>
</dbReference>
<dbReference type="GO" id="GO:0000172">
    <property type="term" value="C:ribonuclease MRP complex"/>
    <property type="evidence" value="ECO:0007669"/>
    <property type="project" value="TreeGrafter"/>
</dbReference>
<dbReference type="PANTHER" id="PTHR15396:SF1">
    <property type="entry name" value="RIBONUCLEASE P PROTEIN SUBUNIT P40"/>
    <property type="match status" value="1"/>
</dbReference>
<dbReference type="GO" id="GO:0001682">
    <property type="term" value="P:tRNA 5'-leader removal"/>
    <property type="evidence" value="ECO:0007669"/>
    <property type="project" value="InterPro"/>
</dbReference>